<dbReference type="AlphaFoldDB" id="A0A0P9YQT8"/>
<name>A0A0P9YQT8_9PSED</name>
<dbReference type="Proteomes" id="UP000050562">
    <property type="component" value="Unassembled WGS sequence"/>
</dbReference>
<evidence type="ECO:0000313" key="2">
    <source>
        <dbReference type="Proteomes" id="UP000050562"/>
    </source>
</evidence>
<evidence type="ECO:0000313" key="1">
    <source>
        <dbReference type="EMBL" id="KPY38165.1"/>
    </source>
</evidence>
<reference evidence="1 2" key="1">
    <citation type="submission" date="2015-09" db="EMBL/GenBank/DDBJ databases">
        <title>Genome announcement of multiple Pseudomonas syringae strains.</title>
        <authorList>
            <person name="Thakur S."/>
            <person name="Wang P.W."/>
            <person name="Gong Y."/>
            <person name="Weir B.S."/>
            <person name="Guttman D.S."/>
        </authorList>
    </citation>
    <scope>NUCLEOTIDE SEQUENCE [LARGE SCALE GENOMIC DNA]</scope>
    <source>
        <strain evidence="1 2">ICMP3956</strain>
    </source>
</reference>
<dbReference type="EMBL" id="LJRC01000102">
    <property type="protein sequence ID" value="KPY38165.1"/>
    <property type="molecule type" value="Genomic_DNA"/>
</dbReference>
<organism evidence="1 2">
    <name type="scientific">Pseudomonas syringae pv. primulae</name>
    <dbReference type="NCBI Taxonomy" id="251707"/>
    <lineage>
        <taxon>Bacteria</taxon>
        <taxon>Pseudomonadati</taxon>
        <taxon>Pseudomonadota</taxon>
        <taxon>Gammaproteobacteria</taxon>
        <taxon>Pseudomonadales</taxon>
        <taxon>Pseudomonadaceae</taxon>
        <taxon>Pseudomonas</taxon>
    </lineage>
</organism>
<protein>
    <submittedName>
        <fullName evidence="1">Glutamate racemase</fullName>
    </submittedName>
</protein>
<gene>
    <name evidence="1" type="ORF">ALO52_200069</name>
</gene>
<comment type="caution">
    <text evidence="1">The sequence shown here is derived from an EMBL/GenBank/DDBJ whole genome shotgun (WGS) entry which is preliminary data.</text>
</comment>
<proteinExistence type="predicted"/>
<sequence>MAYIYNLQGNYAASAAITTQSDVEFALSMIPANRASTLAELSSLGRQIDDLSLSGLASGETKAVGNRGAAANDDFFAANPVDEAAGLEGKGKALSEGSTAEQPALPSYYREDSSAGAMLVRNADLPEGYRQVINTRTGNIEVVSPEGVFYLQTPDGGLKPKAGGNLAQLVKAEGEIAGPKATGAAGESAGAMRRLDYEAAPYHGKVDNAVKSRAPVNGQEALDFSIQVKPTSPRRVGIDYDSKDFVVFDKTLDTTYHGHVRSWSDLHPDMQKALQQAGMADRKGNILTGGKR</sequence>
<accession>A0A0P9YQT8</accession>
<dbReference type="CDD" id="cd20695">
    <property type="entry name" value="CdiA-CT_5T87E_Ct"/>
    <property type="match status" value="1"/>
</dbReference>
<dbReference type="PATRIC" id="fig|251707.3.peg.33"/>